<dbReference type="CDD" id="cd06578">
    <property type="entry name" value="HemD"/>
    <property type="match status" value="1"/>
</dbReference>
<dbReference type="GO" id="GO:0006780">
    <property type="term" value="P:uroporphyrinogen III biosynthetic process"/>
    <property type="evidence" value="ECO:0007669"/>
    <property type="project" value="InterPro"/>
</dbReference>
<dbReference type="SUPFAM" id="SSF69618">
    <property type="entry name" value="HemD-like"/>
    <property type="match status" value="1"/>
</dbReference>
<dbReference type="Proteomes" id="UP000077355">
    <property type="component" value="Unassembled WGS sequence"/>
</dbReference>
<dbReference type="PANTHER" id="PTHR40082:SF1">
    <property type="entry name" value="BLR5956 PROTEIN"/>
    <property type="match status" value="1"/>
</dbReference>
<dbReference type="EMBL" id="LVJI01000006">
    <property type="protein sequence ID" value="OAB47623.1"/>
    <property type="molecule type" value="Genomic_DNA"/>
</dbReference>
<dbReference type="RefSeq" id="WP_068647230.1">
    <property type="nucleotide sequence ID" value="NZ_CP043611.1"/>
</dbReference>
<dbReference type="NCBIfam" id="NF004584">
    <property type="entry name" value="PRK05928.2-1"/>
    <property type="match status" value="1"/>
</dbReference>
<proteinExistence type="predicted"/>
<sequence>MAQKMIGKVVALAASRKVAEMGKLIENMGGTPVYRPAQGTVFLDDELLREGLTSWIENPPQWVILTTGIGLEALFDMAENMGVADKFLEILSASSIAARGYKTVNALKKRHLTPIVRDDDGSSEGLIRSFESYHIKGASVILQLHGDPAPKLTKWLDEQEAVTRQILPYRHVAPEEHHLEQLVQDIVHSKVDAVTFTSAPQFRFLAEYARVHNQLNAMIAAFDGPVVAVAVGKITAQALKEEGVQRIIVPEEERMGSMMVALGRYFAIQVDNEAAASTEE</sequence>
<dbReference type="PANTHER" id="PTHR40082">
    <property type="entry name" value="BLR5956 PROTEIN"/>
    <property type="match status" value="1"/>
</dbReference>
<keyword evidence="3" id="KW-1185">Reference proteome</keyword>
<dbReference type="GO" id="GO:0004852">
    <property type="term" value="F:uroporphyrinogen-III synthase activity"/>
    <property type="evidence" value="ECO:0007669"/>
    <property type="project" value="InterPro"/>
</dbReference>
<comment type="caution">
    <text evidence="2">The sequence shown here is derived from an EMBL/GenBank/DDBJ whole genome shotgun (WGS) entry which is preliminary data.</text>
</comment>
<evidence type="ECO:0000313" key="2">
    <source>
        <dbReference type="EMBL" id="OAB47623.1"/>
    </source>
</evidence>
<dbReference type="Pfam" id="PF02602">
    <property type="entry name" value="HEM4"/>
    <property type="match status" value="1"/>
</dbReference>
<accession>A0A168QC77</accession>
<feature type="domain" description="Tetrapyrrole biosynthesis uroporphyrinogen III synthase" evidence="1">
    <location>
        <begin position="20"/>
        <end position="258"/>
    </location>
</feature>
<reference evidence="2 3" key="1">
    <citation type="submission" date="2016-03" db="EMBL/GenBank/DDBJ databases">
        <title>Draft genome sequence of Paenibacillus antarcticus CECT 5836.</title>
        <authorList>
            <person name="Shin S.-K."/>
            <person name="Yi H."/>
        </authorList>
    </citation>
    <scope>NUCLEOTIDE SEQUENCE [LARGE SCALE GENOMIC DNA]</scope>
    <source>
        <strain evidence="2 3">CECT 5836</strain>
    </source>
</reference>
<organism evidence="2 3">
    <name type="scientific">Paenibacillus antarcticus</name>
    <dbReference type="NCBI Taxonomy" id="253703"/>
    <lineage>
        <taxon>Bacteria</taxon>
        <taxon>Bacillati</taxon>
        <taxon>Bacillota</taxon>
        <taxon>Bacilli</taxon>
        <taxon>Bacillales</taxon>
        <taxon>Paenibacillaceae</taxon>
        <taxon>Paenibacillus</taxon>
    </lineage>
</organism>
<evidence type="ECO:0000313" key="3">
    <source>
        <dbReference type="Proteomes" id="UP000077355"/>
    </source>
</evidence>
<protein>
    <submittedName>
        <fullName evidence="2">Uroporphyrinogen-III synthase</fullName>
    </submittedName>
</protein>
<gene>
    <name evidence="2" type="ORF">PBAT_05260</name>
</gene>
<dbReference type="OrthoDB" id="9775656at2"/>
<evidence type="ECO:0000259" key="1">
    <source>
        <dbReference type="Pfam" id="PF02602"/>
    </source>
</evidence>
<dbReference type="InterPro" id="IPR003754">
    <property type="entry name" value="4pyrrol_synth_uPrphyn_synth"/>
</dbReference>
<dbReference type="InterPro" id="IPR039793">
    <property type="entry name" value="UROS/Hem4"/>
</dbReference>
<dbReference type="InterPro" id="IPR036108">
    <property type="entry name" value="4pyrrol_syn_uPrphyn_synt_sf"/>
</dbReference>
<dbReference type="AlphaFoldDB" id="A0A168QC77"/>
<name>A0A168QC77_9BACL</name>
<dbReference type="Gene3D" id="3.40.50.10090">
    <property type="match status" value="2"/>
</dbReference>